<evidence type="ECO:0000256" key="5">
    <source>
        <dbReference type="ARBA" id="ARBA00023136"/>
    </source>
</evidence>
<proteinExistence type="predicted"/>
<gene>
    <name evidence="7" type="ORF">SZ63_11260</name>
</gene>
<dbReference type="InterPro" id="IPR002797">
    <property type="entry name" value="Polysacc_synth"/>
</dbReference>
<keyword evidence="5 6" id="KW-0472">Membrane</keyword>
<evidence type="ECO:0000256" key="2">
    <source>
        <dbReference type="ARBA" id="ARBA00022475"/>
    </source>
</evidence>
<dbReference type="AlphaFoldDB" id="A0A0H1QW35"/>
<dbReference type="Proteomes" id="UP000035301">
    <property type="component" value="Unassembled WGS sequence"/>
</dbReference>
<feature type="transmembrane region" description="Helical" evidence="6">
    <location>
        <begin position="170"/>
        <end position="191"/>
    </location>
</feature>
<feature type="transmembrane region" description="Helical" evidence="6">
    <location>
        <begin position="411"/>
        <end position="430"/>
    </location>
</feature>
<organism evidence="7 8">
    <name type="scientific">Methanoculleus sediminis</name>
    <dbReference type="NCBI Taxonomy" id="1550566"/>
    <lineage>
        <taxon>Archaea</taxon>
        <taxon>Methanobacteriati</taxon>
        <taxon>Methanobacteriota</taxon>
        <taxon>Stenosarchaea group</taxon>
        <taxon>Methanomicrobia</taxon>
        <taxon>Methanomicrobiales</taxon>
        <taxon>Methanomicrobiaceae</taxon>
        <taxon>Methanoculleus</taxon>
    </lineage>
</organism>
<dbReference type="PATRIC" id="fig|1550566.3.peg.2459"/>
<dbReference type="InterPro" id="IPR050833">
    <property type="entry name" value="Poly_Biosynth_Transport"/>
</dbReference>
<evidence type="ECO:0000313" key="7">
    <source>
        <dbReference type="EMBL" id="KLK87178.1"/>
    </source>
</evidence>
<feature type="transmembrane region" description="Helical" evidence="6">
    <location>
        <begin position="478"/>
        <end position="500"/>
    </location>
</feature>
<keyword evidence="2" id="KW-1003">Cell membrane</keyword>
<keyword evidence="8" id="KW-1185">Reference proteome</keyword>
<dbReference type="GO" id="GO:0005886">
    <property type="term" value="C:plasma membrane"/>
    <property type="evidence" value="ECO:0007669"/>
    <property type="project" value="UniProtKB-SubCell"/>
</dbReference>
<dbReference type="PANTHER" id="PTHR30250:SF26">
    <property type="entry name" value="PSMA PROTEIN"/>
    <property type="match status" value="1"/>
</dbReference>
<keyword evidence="3 6" id="KW-0812">Transmembrane</keyword>
<keyword evidence="4 6" id="KW-1133">Transmembrane helix</keyword>
<feature type="transmembrane region" description="Helical" evidence="6">
    <location>
        <begin position="23"/>
        <end position="45"/>
    </location>
</feature>
<protein>
    <submittedName>
        <fullName evidence="7">Polysaccharide biosynthesis protein</fullName>
    </submittedName>
</protein>
<dbReference type="STRING" id="1550566.SZ63_11260"/>
<accession>A0A0H1QW35</accession>
<feature type="transmembrane region" description="Helical" evidence="6">
    <location>
        <begin position="386"/>
        <end position="405"/>
    </location>
</feature>
<dbReference type="Pfam" id="PF01943">
    <property type="entry name" value="Polysacc_synt"/>
    <property type="match status" value="1"/>
</dbReference>
<feature type="transmembrane region" description="Helical" evidence="6">
    <location>
        <begin position="354"/>
        <end position="374"/>
    </location>
</feature>
<dbReference type="OrthoDB" id="107091at2157"/>
<comment type="caution">
    <text evidence="7">The sequence shown here is derived from an EMBL/GenBank/DDBJ whole genome shotgun (WGS) entry which is preliminary data.</text>
</comment>
<reference evidence="7 8" key="1">
    <citation type="journal article" date="2015" name="Int. J. Syst. Evol. Microbiol.">
        <title>Methanoculleus sediminis sp. nov., a methanogen from sediments near a submarine mud volcano.</title>
        <authorList>
            <person name="Chen S.C."/>
            <person name="Chen M.F."/>
            <person name="Lai M.C."/>
            <person name="Weng C.Y."/>
            <person name="Wu S.Y."/>
            <person name="Lin S."/>
            <person name="Yang T.F."/>
            <person name="Chen P.C."/>
        </authorList>
    </citation>
    <scope>NUCLEOTIDE SEQUENCE [LARGE SCALE GENOMIC DNA]</scope>
    <source>
        <strain evidence="7 8">S3Fa</strain>
    </source>
</reference>
<dbReference type="RefSeq" id="WP_048185457.1">
    <property type="nucleotide sequence ID" value="NZ_JXOJ01000008.1"/>
</dbReference>
<dbReference type="EMBL" id="JXOJ01000008">
    <property type="protein sequence ID" value="KLK87178.1"/>
    <property type="molecule type" value="Genomic_DNA"/>
</dbReference>
<comment type="subcellular location">
    <subcellularLocation>
        <location evidence="1">Cell membrane</location>
        <topology evidence="1">Multi-pass membrane protein</topology>
    </subcellularLocation>
</comment>
<sequence>MPPTTPDNTPTTRGLAAQLPRNLAGNVAYFLANVVIGVLLVPYFIETLGVAAYGLIPLATSITGYVAIVVQSLNAAVSRFLTVDLQREDYAAANKTFNTAFFGLTAVILLMVPIALAVAYFAPSIFNVPAGQEDGVILLFLGVSAAFLIRSWSGNFTVQLFAYNRLDLQNFVNITNVVAQAGMIVLLFALFGPDLGLVGSAYLTGAVVASVVSFVLARRVCPHLRLSIHSFDRRRVKDLCGMGWWVVINQIGSLLFLQIDLIVVNLLFGSTSAGEYAIALQWVVLLRAVAGVLSGVLTPTILSCYAREQTGTLIRATKSAVKLMGLAMALPIGLVCGLAPQLLTIWVGEQFASLAPLMVLLTVHLAVNLAVLPLFSVNVAYNRVRVPGQVTFFMGIGNFVLAIVLPLLTGWGYYGVAAAGAIVLTLKNAFFTPWYATRVLGVEVHTFTRSMLPGIVATVIIGAAAATLGAVIQLPALITLAVAGATIGFVYLSTVWAFGLSGYERRLFESYLPQPSGE</sequence>
<evidence type="ECO:0000256" key="6">
    <source>
        <dbReference type="SAM" id="Phobius"/>
    </source>
</evidence>
<name>A0A0H1QW35_9EURY</name>
<feature type="transmembrane region" description="Helical" evidence="6">
    <location>
        <begin position="51"/>
        <end position="76"/>
    </location>
</feature>
<feature type="transmembrane region" description="Helical" evidence="6">
    <location>
        <begin position="280"/>
        <end position="302"/>
    </location>
</feature>
<evidence type="ECO:0000313" key="8">
    <source>
        <dbReference type="Proteomes" id="UP000035301"/>
    </source>
</evidence>
<evidence type="ECO:0000256" key="1">
    <source>
        <dbReference type="ARBA" id="ARBA00004651"/>
    </source>
</evidence>
<feature type="transmembrane region" description="Helical" evidence="6">
    <location>
        <begin position="242"/>
        <end position="268"/>
    </location>
</feature>
<evidence type="ECO:0000256" key="4">
    <source>
        <dbReference type="ARBA" id="ARBA00022989"/>
    </source>
</evidence>
<feature type="transmembrane region" description="Helical" evidence="6">
    <location>
        <begin position="323"/>
        <end position="348"/>
    </location>
</feature>
<feature type="transmembrane region" description="Helical" evidence="6">
    <location>
        <begin position="97"/>
        <end position="123"/>
    </location>
</feature>
<feature type="transmembrane region" description="Helical" evidence="6">
    <location>
        <begin position="135"/>
        <end position="158"/>
    </location>
</feature>
<feature type="transmembrane region" description="Helical" evidence="6">
    <location>
        <begin position="197"/>
        <end position="221"/>
    </location>
</feature>
<evidence type="ECO:0000256" key="3">
    <source>
        <dbReference type="ARBA" id="ARBA00022692"/>
    </source>
</evidence>
<feature type="transmembrane region" description="Helical" evidence="6">
    <location>
        <begin position="451"/>
        <end position="472"/>
    </location>
</feature>
<dbReference type="PANTHER" id="PTHR30250">
    <property type="entry name" value="PST FAMILY PREDICTED COLANIC ACID TRANSPORTER"/>
    <property type="match status" value="1"/>
</dbReference>